<gene>
    <name evidence="1" type="ORF">NCTC12000_03044</name>
</gene>
<proteinExistence type="predicted"/>
<evidence type="ECO:0000313" key="1">
    <source>
        <dbReference type="EMBL" id="STX81017.1"/>
    </source>
</evidence>
<reference evidence="1 2" key="1">
    <citation type="submission" date="2018-06" db="EMBL/GenBank/DDBJ databases">
        <authorList>
            <consortium name="Pathogen Informatics"/>
            <person name="Doyle S."/>
        </authorList>
    </citation>
    <scope>NUCLEOTIDE SEQUENCE [LARGE SCALE GENOMIC DNA]</scope>
    <source>
        <strain evidence="1 2">NCTC12000</strain>
    </source>
</reference>
<evidence type="ECO:0000313" key="2">
    <source>
        <dbReference type="Proteomes" id="UP000254631"/>
    </source>
</evidence>
<dbReference type="AlphaFoldDB" id="A0A378K8F9"/>
<organism evidence="1 2">
    <name type="scientific">Legionella pneumophila</name>
    <dbReference type="NCBI Taxonomy" id="446"/>
    <lineage>
        <taxon>Bacteria</taxon>
        <taxon>Pseudomonadati</taxon>
        <taxon>Pseudomonadota</taxon>
        <taxon>Gammaproteobacteria</taxon>
        <taxon>Legionellales</taxon>
        <taxon>Legionellaceae</taxon>
        <taxon>Legionella</taxon>
    </lineage>
</organism>
<sequence length="77" mass="8661">MFFTKTSLKNDDLNVSKIATFVAGLASLLIIGNYNDGDTYEEVSPSFLSQIMNDPPNYPFTSDEEIFEVNIGLPFRF</sequence>
<protein>
    <submittedName>
        <fullName evidence="1">Uncharacterized protein</fullName>
    </submittedName>
</protein>
<accession>A0A378K8F9</accession>
<dbReference type="Proteomes" id="UP000254631">
    <property type="component" value="Unassembled WGS sequence"/>
</dbReference>
<name>A0A378K8F9_LEGPN</name>
<dbReference type="RefSeq" id="WP_027219914.1">
    <property type="nucleotide sequence ID" value="NZ_BAZA01000364.1"/>
</dbReference>
<dbReference type="EMBL" id="UGOL01000001">
    <property type="protein sequence ID" value="STX81017.1"/>
    <property type="molecule type" value="Genomic_DNA"/>
</dbReference>